<evidence type="ECO:0000256" key="4">
    <source>
        <dbReference type="ARBA" id="ARBA00008593"/>
    </source>
</evidence>
<keyword evidence="6" id="KW-0963">Cytoplasm</keyword>
<dbReference type="SUPFAM" id="SSF81631">
    <property type="entry name" value="PAP/OAS1 substrate-binding domain"/>
    <property type="match status" value="1"/>
</dbReference>
<dbReference type="GO" id="GO:0005737">
    <property type="term" value="C:cytoplasm"/>
    <property type="evidence" value="ECO:0007669"/>
    <property type="project" value="UniProtKB-SubCell"/>
</dbReference>
<feature type="compositionally biased region" description="Basic and acidic residues" evidence="10">
    <location>
        <begin position="776"/>
        <end position="798"/>
    </location>
</feature>
<dbReference type="AlphaFoldDB" id="A0A8H7S9V4"/>
<comment type="caution">
    <text evidence="13">The sequence shown here is derived from an EMBL/GenBank/DDBJ whole genome shotgun (WGS) entry which is preliminary data.</text>
</comment>
<gene>
    <name evidence="13" type="ORF">INT45_010362</name>
</gene>
<reference evidence="13 14" key="1">
    <citation type="submission" date="2020-12" db="EMBL/GenBank/DDBJ databases">
        <title>Metabolic potential, ecology and presence of endohyphal bacteria is reflected in genomic diversity of Mucoromycotina.</title>
        <authorList>
            <person name="Muszewska A."/>
            <person name="Okrasinska A."/>
            <person name="Steczkiewicz K."/>
            <person name="Drgas O."/>
            <person name="Orlowska M."/>
            <person name="Perlinska-Lenart U."/>
            <person name="Aleksandrzak-Piekarczyk T."/>
            <person name="Szatraj K."/>
            <person name="Zielenkiewicz U."/>
            <person name="Pilsyk S."/>
            <person name="Malc E."/>
            <person name="Mieczkowski P."/>
            <person name="Kruszewska J.S."/>
            <person name="Biernat P."/>
            <person name="Pawlowska J."/>
        </authorList>
    </citation>
    <scope>NUCLEOTIDE SEQUENCE [LARGE SCALE GENOMIC DNA]</scope>
    <source>
        <strain evidence="13 14">CBS 142.35</strain>
    </source>
</reference>
<evidence type="ECO:0000256" key="3">
    <source>
        <dbReference type="ARBA" id="ARBA00004496"/>
    </source>
</evidence>
<evidence type="ECO:0000259" key="12">
    <source>
        <dbReference type="Pfam" id="PF22600"/>
    </source>
</evidence>
<evidence type="ECO:0000256" key="7">
    <source>
        <dbReference type="ARBA" id="ARBA00022679"/>
    </source>
</evidence>
<organism evidence="13 14">
    <name type="scientific">Circinella minor</name>
    <dbReference type="NCBI Taxonomy" id="1195481"/>
    <lineage>
        <taxon>Eukaryota</taxon>
        <taxon>Fungi</taxon>
        <taxon>Fungi incertae sedis</taxon>
        <taxon>Mucoromycota</taxon>
        <taxon>Mucoromycotina</taxon>
        <taxon>Mucoromycetes</taxon>
        <taxon>Mucorales</taxon>
        <taxon>Lichtheimiaceae</taxon>
        <taxon>Circinella</taxon>
    </lineage>
</organism>
<dbReference type="GO" id="GO:0010605">
    <property type="term" value="P:negative regulation of macromolecule metabolic process"/>
    <property type="evidence" value="ECO:0007669"/>
    <property type="project" value="UniProtKB-ARBA"/>
</dbReference>
<dbReference type="PANTHER" id="PTHR12271">
    <property type="entry name" value="POLY A POLYMERASE CID PAP -RELATED"/>
    <property type="match status" value="1"/>
</dbReference>
<feature type="compositionally biased region" description="Polar residues" evidence="10">
    <location>
        <begin position="653"/>
        <end position="663"/>
    </location>
</feature>
<evidence type="ECO:0000256" key="2">
    <source>
        <dbReference type="ARBA" id="ARBA00001946"/>
    </source>
</evidence>
<feature type="region of interest" description="Disordered" evidence="10">
    <location>
        <begin position="853"/>
        <end position="881"/>
    </location>
</feature>
<dbReference type="InterPro" id="IPR043519">
    <property type="entry name" value="NT_sf"/>
</dbReference>
<dbReference type="Gene3D" id="3.30.460.10">
    <property type="entry name" value="Beta Polymerase, domain 2"/>
    <property type="match status" value="1"/>
</dbReference>
<dbReference type="Pfam" id="PF03828">
    <property type="entry name" value="PAP_assoc"/>
    <property type="match status" value="1"/>
</dbReference>
<dbReference type="CDD" id="cd05402">
    <property type="entry name" value="NT_PAP_TUTase"/>
    <property type="match status" value="1"/>
</dbReference>
<evidence type="ECO:0000256" key="9">
    <source>
        <dbReference type="ARBA" id="ARBA00022842"/>
    </source>
</evidence>
<dbReference type="SUPFAM" id="SSF81301">
    <property type="entry name" value="Nucleotidyltransferase"/>
    <property type="match status" value="1"/>
</dbReference>
<keyword evidence="14" id="KW-1185">Reference proteome</keyword>
<accession>A0A8H7S9V4</accession>
<dbReference type="InterPro" id="IPR002058">
    <property type="entry name" value="PAP_assoc"/>
</dbReference>
<dbReference type="EMBL" id="JAEPRB010000027">
    <property type="protein sequence ID" value="KAG2225535.1"/>
    <property type="molecule type" value="Genomic_DNA"/>
</dbReference>
<evidence type="ECO:0000313" key="13">
    <source>
        <dbReference type="EMBL" id="KAG2225535.1"/>
    </source>
</evidence>
<feature type="domain" description="PAP-associated" evidence="11">
    <location>
        <begin position="510"/>
        <end position="559"/>
    </location>
</feature>
<evidence type="ECO:0000256" key="6">
    <source>
        <dbReference type="ARBA" id="ARBA00022490"/>
    </source>
</evidence>
<evidence type="ECO:0000313" key="14">
    <source>
        <dbReference type="Proteomes" id="UP000646827"/>
    </source>
</evidence>
<comment type="similarity">
    <text evidence="4">Belongs to the DNA polymerase type-B-like family.</text>
</comment>
<name>A0A8H7S9V4_9FUNG</name>
<dbReference type="GO" id="GO:0046872">
    <property type="term" value="F:metal ion binding"/>
    <property type="evidence" value="ECO:0007669"/>
    <property type="project" value="UniProtKB-KW"/>
</dbReference>
<dbReference type="GO" id="GO:1990817">
    <property type="term" value="F:poly(A) RNA polymerase activity"/>
    <property type="evidence" value="ECO:0007669"/>
    <property type="project" value="UniProtKB-EC"/>
</dbReference>
<dbReference type="Proteomes" id="UP000646827">
    <property type="component" value="Unassembled WGS sequence"/>
</dbReference>
<evidence type="ECO:0000256" key="10">
    <source>
        <dbReference type="SAM" id="MobiDB-lite"/>
    </source>
</evidence>
<comment type="cofactor">
    <cofactor evidence="2">
        <name>Mg(2+)</name>
        <dbReference type="ChEBI" id="CHEBI:18420"/>
    </cofactor>
</comment>
<dbReference type="Gene3D" id="1.10.1410.10">
    <property type="match status" value="1"/>
</dbReference>
<comment type="cofactor">
    <cofactor evidence="1">
        <name>Mn(2+)</name>
        <dbReference type="ChEBI" id="CHEBI:29035"/>
    </cofactor>
</comment>
<feature type="region of interest" description="Disordered" evidence="10">
    <location>
        <begin position="753"/>
        <end position="810"/>
    </location>
</feature>
<evidence type="ECO:0000256" key="8">
    <source>
        <dbReference type="ARBA" id="ARBA00022723"/>
    </source>
</evidence>
<feature type="domain" description="Poly(A) RNA polymerase mitochondrial-like central palm" evidence="12">
    <location>
        <begin position="242"/>
        <end position="390"/>
    </location>
</feature>
<dbReference type="Pfam" id="PF22600">
    <property type="entry name" value="MTPAP-like_central"/>
    <property type="match status" value="1"/>
</dbReference>
<evidence type="ECO:0000259" key="11">
    <source>
        <dbReference type="Pfam" id="PF03828"/>
    </source>
</evidence>
<feature type="compositionally biased region" description="Basic and acidic residues" evidence="10">
    <location>
        <begin position="870"/>
        <end position="881"/>
    </location>
</feature>
<protein>
    <recommendedName>
        <fullName evidence="5">polynucleotide adenylyltransferase</fullName>
        <ecNumber evidence="5">2.7.7.19</ecNumber>
    </recommendedName>
</protein>
<keyword evidence="9" id="KW-0460">Magnesium</keyword>
<dbReference type="PANTHER" id="PTHR12271:SF40">
    <property type="entry name" value="POLY(A) RNA POLYMERASE GLD2"/>
    <property type="match status" value="1"/>
</dbReference>
<dbReference type="EC" id="2.7.7.19" evidence="5"/>
<sequence length="999" mass="115316">MTTIFYDSLPITANYEEDDLLEYCKQATWDNSIVSDSKRCNSSWPQVTLFNNLVPTIYQVAPNAIRNTYFSTLEKYGDFVKYFKTFAPGRRQQQQQQPGMIINNINNKKYETWGYELIIAQHYSNDERYKAGIFPSILSTGPMELLLVIYPPLFAPAFELDSRYLKEEDDDDFIGGKKKKNKIKSSMVTTSTPVSQLHSTSAVTESDEFQRYGHRHDQYGRSKQSNDSFIPGTLAGSEHEKLSIQIDELYRNSVPPRYFMEQRKRLVDKVVNLLRRQFPKIKLRVEMFGSSATGLDFTDSDLDLCIIVPSQLFNMDVYDMFHKQRERNSYYNMFCLSGLLKRGGMINISAVPRANVPICKFEDPILQIKADINTHNDMGVENSKLIKEYTSLDPRVRPFLYAIKTFTKMRKINDSTGSTLSSYTYVLMGLFYLMTCSPPVIPNLQKLNNDHNSDDIVCDNWTCRSKISKPKLSLYRVLTNDQPLPSKKGQQETLGGGQPTYWRCQNQQTVGSLLVGFFAYYGLVFDYKTTLSIRMGTTIPKLPGWRKRSSIAVEDPFIKERNVAISCSVEGFHRVIDEFQRAHRLLRTNVDLDTVCEPIPTPTISYDDHYNDPTYTRRYESDDSQLQNVTNTLKATEDVVKQIMDNYHHPTFHQGSTTSSETPVQMKMPQPEKPIPLSHGNKDTIITENKNEEEEDEFMQQQEHTIVFDARQQMDQTPQVEEEELDEDDMDTIEFSPLTPIQQRKQILINNKHKRQTESKSMTPSQENDVKLNQQQKKDQELDKEKKKIRSTESELSRSNKATTLTKEHPVETIGLIETIVEPQDNNTTEALFAESSKSKTLYEKKKIQQDEDRVIGTLSSDDDDEEKEESSLEKKEKNKKKDDLSLPLNKEIETKTVVVKKATMKLMDLPHHVDKLDIINALEAFGFEIMTIRNEIVQHVDPLGLFSIKEWIVRINGGRSEDLPTRFEVQDIMLVKSYKTRRNVVYRGIHLNTAFDVV</sequence>
<keyword evidence="7" id="KW-0808">Transferase</keyword>
<feature type="region of interest" description="Disordered" evidence="10">
    <location>
        <begin position="651"/>
        <end position="682"/>
    </location>
</feature>
<evidence type="ECO:0000256" key="1">
    <source>
        <dbReference type="ARBA" id="ARBA00001936"/>
    </source>
</evidence>
<evidence type="ECO:0000256" key="5">
    <source>
        <dbReference type="ARBA" id="ARBA00012388"/>
    </source>
</evidence>
<dbReference type="InterPro" id="IPR054708">
    <property type="entry name" value="MTPAP-like_central"/>
</dbReference>
<comment type="subcellular location">
    <subcellularLocation>
        <location evidence="3">Cytoplasm</location>
    </subcellularLocation>
</comment>
<proteinExistence type="inferred from homology"/>
<dbReference type="GO" id="GO:0031123">
    <property type="term" value="P:RNA 3'-end processing"/>
    <property type="evidence" value="ECO:0007669"/>
    <property type="project" value="TreeGrafter"/>
</dbReference>
<keyword evidence="8" id="KW-0479">Metal-binding</keyword>
<dbReference type="OrthoDB" id="2274644at2759"/>